<gene>
    <name evidence="2" type="ORF">WJX74_009856</name>
</gene>
<evidence type="ECO:0000313" key="3">
    <source>
        <dbReference type="Proteomes" id="UP001438707"/>
    </source>
</evidence>
<dbReference type="Proteomes" id="UP001438707">
    <property type="component" value="Unassembled WGS sequence"/>
</dbReference>
<dbReference type="PROSITE" id="PS51257">
    <property type="entry name" value="PROKAR_LIPOPROTEIN"/>
    <property type="match status" value="1"/>
</dbReference>
<feature type="region of interest" description="Disordered" evidence="1">
    <location>
        <begin position="1"/>
        <end position="21"/>
    </location>
</feature>
<dbReference type="EMBL" id="JALJOS010000003">
    <property type="protein sequence ID" value="KAK9841671.1"/>
    <property type="molecule type" value="Genomic_DNA"/>
</dbReference>
<feature type="compositionally biased region" description="Basic and acidic residues" evidence="1">
    <location>
        <begin position="100"/>
        <end position="116"/>
    </location>
</feature>
<organism evidence="2 3">
    <name type="scientific">Apatococcus lobatus</name>
    <dbReference type="NCBI Taxonomy" id="904363"/>
    <lineage>
        <taxon>Eukaryota</taxon>
        <taxon>Viridiplantae</taxon>
        <taxon>Chlorophyta</taxon>
        <taxon>core chlorophytes</taxon>
        <taxon>Trebouxiophyceae</taxon>
        <taxon>Chlorellales</taxon>
        <taxon>Chlorellaceae</taxon>
        <taxon>Apatococcus</taxon>
    </lineage>
</organism>
<dbReference type="AlphaFoldDB" id="A0AAW1S7E8"/>
<proteinExistence type="predicted"/>
<feature type="compositionally biased region" description="Low complexity" evidence="1">
    <location>
        <begin position="81"/>
        <end position="99"/>
    </location>
</feature>
<comment type="caution">
    <text evidence="2">The sequence shown here is derived from an EMBL/GenBank/DDBJ whole genome shotgun (WGS) entry which is preliminary data.</text>
</comment>
<evidence type="ECO:0008006" key="4">
    <source>
        <dbReference type="Google" id="ProtNLM"/>
    </source>
</evidence>
<evidence type="ECO:0000313" key="2">
    <source>
        <dbReference type="EMBL" id="KAK9841671.1"/>
    </source>
</evidence>
<accession>A0AAW1S7E8</accession>
<protein>
    <recommendedName>
        <fullName evidence="4">BZIP domain-containing protein</fullName>
    </recommendedName>
</protein>
<reference evidence="2 3" key="1">
    <citation type="journal article" date="2024" name="Nat. Commun.">
        <title>Phylogenomics reveals the evolutionary origins of lichenization in chlorophyte algae.</title>
        <authorList>
            <person name="Puginier C."/>
            <person name="Libourel C."/>
            <person name="Otte J."/>
            <person name="Skaloud P."/>
            <person name="Haon M."/>
            <person name="Grisel S."/>
            <person name="Petersen M."/>
            <person name="Berrin J.G."/>
            <person name="Delaux P.M."/>
            <person name="Dal Grande F."/>
            <person name="Keller J."/>
        </authorList>
    </citation>
    <scope>NUCLEOTIDE SEQUENCE [LARGE SCALE GENOMIC DNA]</scope>
    <source>
        <strain evidence="2 3">SAG 2145</strain>
    </source>
</reference>
<keyword evidence="3" id="KW-1185">Reference proteome</keyword>
<evidence type="ECO:0000256" key="1">
    <source>
        <dbReference type="SAM" id="MobiDB-lite"/>
    </source>
</evidence>
<sequence>MQGWKPLEPLQTPSLAGGATGCKGAFRYTDELARDSAFDGLDTTTSLGDLDLIGQLFPSRDSSQDIVSVPQPAPSSTQPAGPSGLPHSSSSGSSELPVRSSDHGQDPGHDADKADTKTAQARYRRRQKDKMADVEHKLEDLHHAIERRLEEQGSLLMQHDGLERDVAWREQQASKKPIAEVNGYARNVDASQILDFPTASGGMQQKSASEVAAMSQETFDQICQVYVQQLAALLLQANGDPLSPAGLQTTAVMQQASLLFCSRMRLNPVSMRSCVSSNRITPSVPEPTESLSGESWRGIADAMCLTKEQRQNLCHTRRLYLLRQGQLIRTRKHIITQIQESQSDAGAMTVVELIRKSGSDQELLKRLNANLEEDQTLFLQFCDKTKGEVLTAFQKAVMMVHTWPHPFDVLELANQIAHDSGEPTSQQLMEAPSQ</sequence>
<name>A0AAW1S7E8_9CHLO</name>
<feature type="region of interest" description="Disordered" evidence="1">
    <location>
        <begin position="56"/>
        <end position="131"/>
    </location>
</feature>